<dbReference type="InterPro" id="IPR045281">
    <property type="entry name" value="CONSTANS-like"/>
</dbReference>
<dbReference type="PANTHER" id="PTHR31319">
    <property type="entry name" value="ZINC FINGER PROTEIN CONSTANS-LIKE 4"/>
    <property type="match status" value="1"/>
</dbReference>
<comment type="subcellular location">
    <subcellularLocation>
        <location evidence="1 3">Nucleus</location>
    </subcellularLocation>
</comment>
<reference evidence="5" key="1">
    <citation type="submission" date="2014-09" db="EMBL/GenBank/DDBJ databases">
        <authorList>
            <person name="Magalhaes I.L.F."/>
            <person name="Oliveira U."/>
            <person name="Santos F.R."/>
            <person name="Vidigal T.H.D.A."/>
            <person name="Brescovit A.D."/>
            <person name="Santos A.J."/>
        </authorList>
    </citation>
    <scope>NUCLEOTIDE SEQUENCE</scope>
    <source>
        <tissue evidence="5">Shoot tissue taken approximately 20 cm above the soil surface</tissue>
    </source>
</reference>
<reference evidence="5" key="2">
    <citation type="journal article" date="2015" name="Data Brief">
        <title>Shoot transcriptome of the giant reed, Arundo donax.</title>
        <authorList>
            <person name="Barrero R.A."/>
            <person name="Guerrero F.D."/>
            <person name="Moolhuijzen P."/>
            <person name="Goolsby J.A."/>
            <person name="Tidwell J."/>
            <person name="Bellgard S.E."/>
            <person name="Bellgard M.I."/>
        </authorList>
    </citation>
    <scope>NUCLEOTIDE SEQUENCE</scope>
    <source>
        <tissue evidence="5">Shoot tissue taken approximately 20 cm above the soil surface</tissue>
    </source>
</reference>
<evidence type="ECO:0000256" key="2">
    <source>
        <dbReference type="ARBA" id="ARBA00023242"/>
    </source>
</evidence>
<evidence type="ECO:0000256" key="1">
    <source>
        <dbReference type="ARBA" id="ARBA00004123"/>
    </source>
</evidence>
<evidence type="ECO:0000259" key="4">
    <source>
        <dbReference type="PROSITE" id="PS51017"/>
    </source>
</evidence>
<evidence type="ECO:0000256" key="3">
    <source>
        <dbReference type="PROSITE-ProRule" id="PRU00357"/>
    </source>
</evidence>
<dbReference type="InterPro" id="IPR010402">
    <property type="entry name" value="CCT_domain"/>
</dbReference>
<organism evidence="5">
    <name type="scientific">Arundo donax</name>
    <name type="common">Giant reed</name>
    <name type="synonym">Donax arundinaceus</name>
    <dbReference type="NCBI Taxonomy" id="35708"/>
    <lineage>
        <taxon>Eukaryota</taxon>
        <taxon>Viridiplantae</taxon>
        <taxon>Streptophyta</taxon>
        <taxon>Embryophyta</taxon>
        <taxon>Tracheophyta</taxon>
        <taxon>Spermatophyta</taxon>
        <taxon>Magnoliopsida</taxon>
        <taxon>Liliopsida</taxon>
        <taxon>Poales</taxon>
        <taxon>Poaceae</taxon>
        <taxon>PACMAD clade</taxon>
        <taxon>Arundinoideae</taxon>
        <taxon>Arundineae</taxon>
        <taxon>Arundo</taxon>
    </lineage>
</organism>
<dbReference type="GO" id="GO:0003700">
    <property type="term" value="F:DNA-binding transcription factor activity"/>
    <property type="evidence" value="ECO:0007669"/>
    <property type="project" value="TreeGrafter"/>
</dbReference>
<keyword evidence="2 3" id="KW-0539">Nucleus</keyword>
<dbReference type="GO" id="GO:0005634">
    <property type="term" value="C:nucleus"/>
    <property type="evidence" value="ECO:0007669"/>
    <property type="project" value="UniProtKB-SubCell"/>
</dbReference>
<dbReference type="Pfam" id="PF06203">
    <property type="entry name" value="CCT"/>
    <property type="match status" value="1"/>
</dbReference>
<protein>
    <recommendedName>
        <fullName evidence="4">CCT domain-containing protein</fullName>
    </recommendedName>
</protein>
<proteinExistence type="predicted"/>
<feature type="domain" description="CCT" evidence="4">
    <location>
        <begin position="131"/>
        <end position="173"/>
    </location>
</feature>
<dbReference type="GO" id="GO:0009909">
    <property type="term" value="P:regulation of flower development"/>
    <property type="evidence" value="ECO:0007669"/>
    <property type="project" value="InterPro"/>
</dbReference>
<name>A0A0A9GYA5_ARUDO</name>
<sequence>MVFITRQGSQITQSQQEMYQPVHFSSCYGVDGDTSYDPILPSRPDALLANGASFLPSSYYSQSQQGLVGPARPCSQQQVQSQVIPLSSPTSSAMAAAASSFRRVSSTGDLLREEEEQRVVAPAGRYSAVERQERIDKYRSKRNQRNFQKKITYACRKTLADSRPRVKGRFARNNDADYTGAEADPVQVSGTEYSESPPVKDVHVECDGNMMMMMMNADMVNGKDNHSRSGTSTLEWWPVMQEALATGVDLDNLCDEEILAAYLGVSSISLYSPSYSPSASGQ</sequence>
<accession>A0A0A9GYA5</accession>
<dbReference type="AlphaFoldDB" id="A0A0A9GYA5"/>
<evidence type="ECO:0000313" key="5">
    <source>
        <dbReference type="EMBL" id="JAE29985.1"/>
    </source>
</evidence>
<dbReference type="EMBL" id="GBRH01167911">
    <property type="protein sequence ID" value="JAE29985.1"/>
    <property type="molecule type" value="Transcribed_RNA"/>
</dbReference>
<dbReference type="PANTHER" id="PTHR31319:SF114">
    <property type="entry name" value="OS12G0262400 PROTEIN"/>
    <property type="match status" value="1"/>
</dbReference>
<dbReference type="PROSITE" id="PS51017">
    <property type="entry name" value="CCT"/>
    <property type="match status" value="1"/>
</dbReference>